<evidence type="ECO:0000256" key="2">
    <source>
        <dbReference type="ARBA" id="ARBA00012261"/>
    </source>
</evidence>
<keyword evidence="4" id="KW-0648">Protein biosynthesis</keyword>
<dbReference type="InterPro" id="IPR036477">
    <property type="entry name" value="Formyl_transf_N_sf"/>
</dbReference>
<evidence type="ECO:0000256" key="4">
    <source>
        <dbReference type="ARBA" id="ARBA00022917"/>
    </source>
</evidence>
<sequence length="338" mass="38501">METQNNEPKPRLKVAFFGTSDRSIPILEALKANFELVLCVTKNDVKFGRHQTLKETEVKKWAKENNIKFITVSSLKGSELEKVIEQLNGSKVDFGLVADFSFIIPLPLIELFHGHFINIHFSLLPKYRGASPVQHAILNDDEVTGITFHLLEKKLDSGDILHQIGYKIAGNETSGALYNILFTLAAENVADVVNEFEQGLLTLRPQDEEKATFTYSPTNPQSTFIFKEDARIDWKDSPEQVERAVRAFNPWPIAWTTLGELEKNQKLASDKLILRENLDKNLKVKIFGSKINEDKKLEITDIQPEGRSKMTWEAFQNGYIKSTDEEPKGLKERIIKRS</sequence>
<gene>
    <name evidence="7" type="ORF">A2415_01275</name>
</gene>
<dbReference type="InterPro" id="IPR041711">
    <property type="entry name" value="Met-tRNA-FMT_N"/>
</dbReference>
<evidence type="ECO:0000256" key="1">
    <source>
        <dbReference type="ARBA" id="ARBA00010699"/>
    </source>
</evidence>
<dbReference type="PANTHER" id="PTHR11138:SF5">
    <property type="entry name" value="METHIONYL-TRNA FORMYLTRANSFERASE, MITOCHONDRIAL"/>
    <property type="match status" value="1"/>
</dbReference>
<dbReference type="CDD" id="cd08704">
    <property type="entry name" value="Met_tRNA_FMT_C"/>
    <property type="match status" value="1"/>
</dbReference>
<dbReference type="AlphaFoldDB" id="A0A1F4WNF5"/>
<dbReference type="InterPro" id="IPR011034">
    <property type="entry name" value="Formyl_transferase-like_C_sf"/>
</dbReference>
<dbReference type="Proteomes" id="UP000179113">
    <property type="component" value="Unassembled WGS sequence"/>
</dbReference>
<evidence type="ECO:0000256" key="3">
    <source>
        <dbReference type="ARBA" id="ARBA00022679"/>
    </source>
</evidence>
<reference evidence="7 8" key="1">
    <citation type="journal article" date="2016" name="Nat. Commun.">
        <title>Thousands of microbial genomes shed light on interconnected biogeochemical processes in an aquifer system.</title>
        <authorList>
            <person name="Anantharaman K."/>
            <person name="Brown C.T."/>
            <person name="Hug L.A."/>
            <person name="Sharon I."/>
            <person name="Castelle C.J."/>
            <person name="Probst A.J."/>
            <person name="Thomas B.C."/>
            <person name="Singh A."/>
            <person name="Wilkins M.J."/>
            <person name="Karaoz U."/>
            <person name="Brodie E.L."/>
            <person name="Williams K.H."/>
            <person name="Hubbard S.S."/>
            <person name="Banfield J.F."/>
        </authorList>
    </citation>
    <scope>NUCLEOTIDE SEQUENCE [LARGE SCALE GENOMIC DNA]</scope>
</reference>
<dbReference type="PANTHER" id="PTHR11138">
    <property type="entry name" value="METHIONYL-TRNA FORMYLTRANSFERASE"/>
    <property type="match status" value="1"/>
</dbReference>
<name>A0A1F4WNF5_UNCKA</name>
<comment type="caution">
    <text evidence="7">The sequence shown here is derived from an EMBL/GenBank/DDBJ whole genome shotgun (WGS) entry which is preliminary data.</text>
</comment>
<evidence type="ECO:0000259" key="6">
    <source>
        <dbReference type="Pfam" id="PF02911"/>
    </source>
</evidence>
<organism evidence="7 8">
    <name type="scientific">candidate division WWE3 bacterium RIFOXYC1_FULL_39_7</name>
    <dbReference type="NCBI Taxonomy" id="1802643"/>
    <lineage>
        <taxon>Bacteria</taxon>
        <taxon>Katanobacteria</taxon>
    </lineage>
</organism>
<dbReference type="Gene3D" id="3.40.50.12230">
    <property type="match status" value="1"/>
</dbReference>
<dbReference type="SUPFAM" id="SSF53328">
    <property type="entry name" value="Formyltransferase"/>
    <property type="match status" value="1"/>
</dbReference>
<dbReference type="EMBL" id="MEWA01000006">
    <property type="protein sequence ID" value="OGC70413.1"/>
    <property type="molecule type" value="Genomic_DNA"/>
</dbReference>
<protein>
    <recommendedName>
        <fullName evidence="2">methionyl-tRNA formyltransferase</fullName>
        <ecNumber evidence="2">2.1.2.9</ecNumber>
    </recommendedName>
</protein>
<dbReference type="Pfam" id="PF00551">
    <property type="entry name" value="Formyl_trans_N"/>
    <property type="match status" value="1"/>
</dbReference>
<evidence type="ECO:0000259" key="5">
    <source>
        <dbReference type="Pfam" id="PF00551"/>
    </source>
</evidence>
<dbReference type="GO" id="GO:0004479">
    <property type="term" value="F:methionyl-tRNA formyltransferase activity"/>
    <property type="evidence" value="ECO:0007669"/>
    <property type="project" value="UniProtKB-EC"/>
</dbReference>
<accession>A0A1F4WNF5</accession>
<dbReference type="InterPro" id="IPR044135">
    <property type="entry name" value="Met-tRNA-FMT_C"/>
</dbReference>
<proteinExistence type="inferred from homology"/>
<comment type="similarity">
    <text evidence="1">Belongs to the Fmt family.</text>
</comment>
<evidence type="ECO:0000313" key="8">
    <source>
        <dbReference type="Proteomes" id="UP000179113"/>
    </source>
</evidence>
<dbReference type="EC" id="2.1.2.9" evidence="2"/>
<dbReference type="InterPro" id="IPR005793">
    <property type="entry name" value="Formyl_trans_C"/>
</dbReference>
<evidence type="ECO:0000313" key="7">
    <source>
        <dbReference type="EMBL" id="OGC70413.1"/>
    </source>
</evidence>
<dbReference type="CDD" id="cd08646">
    <property type="entry name" value="FMT_core_Met-tRNA-FMT_N"/>
    <property type="match status" value="1"/>
</dbReference>
<dbReference type="SUPFAM" id="SSF50486">
    <property type="entry name" value="FMT C-terminal domain-like"/>
    <property type="match status" value="1"/>
</dbReference>
<dbReference type="Pfam" id="PF02911">
    <property type="entry name" value="Formyl_trans_C"/>
    <property type="match status" value="1"/>
</dbReference>
<keyword evidence="3" id="KW-0808">Transferase</keyword>
<feature type="domain" description="Formyl transferase N-terminal" evidence="5">
    <location>
        <begin position="13"/>
        <end position="184"/>
    </location>
</feature>
<dbReference type="InterPro" id="IPR002376">
    <property type="entry name" value="Formyl_transf_N"/>
</dbReference>
<feature type="domain" description="Formyl transferase C-terminal" evidence="6">
    <location>
        <begin position="225"/>
        <end position="319"/>
    </location>
</feature>